<accession>A0AAT9IG34</accession>
<name>A0AAT9IG34_9GAMM</name>
<dbReference type="GO" id="GO:0006006">
    <property type="term" value="P:glucose metabolic process"/>
    <property type="evidence" value="ECO:0007669"/>
    <property type="project" value="UniProtKB-KW"/>
</dbReference>
<organism evidence="3">
    <name type="scientific">Buchnera aphidicola</name>
    <name type="common">Anoecia corni</name>
    <dbReference type="NCBI Taxonomy" id="2994477"/>
    <lineage>
        <taxon>Bacteria</taxon>
        <taxon>Pseudomonadati</taxon>
        <taxon>Pseudomonadota</taxon>
        <taxon>Gammaproteobacteria</taxon>
        <taxon>Enterobacterales</taxon>
        <taxon>Erwiniaceae</taxon>
        <taxon>Buchnera</taxon>
    </lineage>
</organism>
<dbReference type="GO" id="GO:0005829">
    <property type="term" value="C:cytosol"/>
    <property type="evidence" value="ECO:0007669"/>
    <property type="project" value="TreeGrafter"/>
</dbReference>
<dbReference type="SUPFAM" id="SSF101908">
    <property type="entry name" value="Putative isomerase YbhE"/>
    <property type="match status" value="1"/>
</dbReference>
<dbReference type="Pfam" id="PF10282">
    <property type="entry name" value="Lactonase"/>
    <property type="match status" value="1"/>
</dbReference>
<proteinExistence type="inferred from homology"/>
<dbReference type="AlphaFoldDB" id="A0AAT9IG34"/>
<gene>
    <name evidence="3" type="primary">pgl</name>
    <name evidence="3" type="ORF">BUANCORI2928_228</name>
</gene>
<keyword evidence="2" id="KW-0119">Carbohydrate metabolism</keyword>
<keyword evidence="2" id="KW-0313">Glucose metabolism</keyword>
<dbReference type="InterPro" id="IPR050282">
    <property type="entry name" value="Cycloisomerase_2"/>
</dbReference>
<dbReference type="PANTHER" id="PTHR30344:SF1">
    <property type="entry name" value="6-PHOSPHOGLUCONOLACTONASE"/>
    <property type="match status" value="1"/>
</dbReference>
<dbReference type="EC" id="3.1.1.31" evidence="3"/>
<comment type="similarity">
    <text evidence="1">Belongs to the cycloisomerase 2 family.</text>
</comment>
<evidence type="ECO:0000256" key="2">
    <source>
        <dbReference type="ARBA" id="ARBA00022526"/>
    </source>
</evidence>
<dbReference type="InterPro" id="IPR015943">
    <property type="entry name" value="WD40/YVTN_repeat-like_dom_sf"/>
</dbReference>
<protein>
    <submittedName>
        <fullName evidence="3">6-phosphogluconolactonase</fullName>
        <ecNumber evidence="3">3.1.1.31</ecNumber>
    </submittedName>
</protein>
<evidence type="ECO:0000313" key="3">
    <source>
        <dbReference type="EMBL" id="CAL4042994.1"/>
    </source>
</evidence>
<keyword evidence="3" id="KW-0378">Hydrolase</keyword>
<dbReference type="Gene3D" id="2.130.10.10">
    <property type="entry name" value="YVTN repeat-like/Quinoprotein amine dehydrogenase"/>
    <property type="match status" value="1"/>
</dbReference>
<dbReference type="PANTHER" id="PTHR30344">
    <property type="entry name" value="6-PHOSPHOGLUCONOLACTONASE-RELATED"/>
    <property type="match status" value="1"/>
</dbReference>
<dbReference type="InterPro" id="IPR019405">
    <property type="entry name" value="Lactonase_7-beta_prop"/>
</dbReference>
<reference evidence="3" key="1">
    <citation type="submission" date="2024-06" db="EMBL/GenBank/DDBJ databases">
        <authorList>
            <person name="Manzano-Marin A."/>
            <person name="Manzano-Marin A."/>
            <person name="Alejandro Manzano Marin A."/>
        </authorList>
    </citation>
    <scope>NUCLEOTIDE SEQUENCE</scope>
    <source>
        <strain evidence="3">Ancorni-2928</strain>
    </source>
</reference>
<sequence>MDKYIYISSPGDNSIKILKFFKKNITVVQEMYTKGQAQPISLSKKYKLIYVGIRPNYNITTYKILNNGKIEEISTFALPVPLNYIDINKENNLLVCSSYHGSLLIIVKLNENGIPITILNTFKNVNGCHCSKFYHLKNSIIATALKSDSIYIFNSINNKKHFERLQFLVEKKSGPRHLAFHPNKSFIFSINELNGTINVWKITNNKFGINNVQKINLLPKEYNNSICYWAADIHISPCGKYLYASERNNSIITLFEINQNNFKIFFKKRYFVEKQPRTFFIDKEKNLLSVVGEKSNFITIYKISKDNGELFPIIRSYAGENPVWVIMN</sequence>
<evidence type="ECO:0000256" key="1">
    <source>
        <dbReference type="ARBA" id="ARBA00005564"/>
    </source>
</evidence>
<dbReference type="RefSeq" id="WP_367680780.1">
    <property type="nucleotide sequence ID" value="NZ_OZ060371.1"/>
</dbReference>
<dbReference type="EMBL" id="OZ060371">
    <property type="protein sequence ID" value="CAL4042994.1"/>
    <property type="molecule type" value="Genomic_DNA"/>
</dbReference>
<dbReference type="GO" id="GO:0017057">
    <property type="term" value="F:6-phosphogluconolactonase activity"/>
    <property type="evidence" value="ECO:0007669"/>
    <property type="project" value="UniProtKB-EC"/>
</dbReference>